<keyword evidence="2" id="KW-1185">Reference proteome</keyword>
<reference evidence="1" key="1">
    <citation type="submission" date="2022-05" db="EMBL/GenBank/DDBJ databases">
        <authorList>
            <person name="Friedrich I."/>
            <person name="Poehlein A."/>
            <person name="Schneider D."/>
            <person name="Hertel R."/>
            <person name="Daniel R."/>
        </authorList>
    </citation>
    <scope>NUCLEOTIDE SEQUENCE</scope>
</reference>
<evidence type="ECO:0000313" key="1">
    <source>
        <dbReference type="EMBL" id="UTC29701.1"/>
    </source>
</evidence>
<organism evidence="1 2">
    <name type="scientific">Brevundimonas phage vB_BgoS-Bajun</name>
    <dbReference type="NCBI Taxonomy" id="2948594"/>
    <lineage>
        <taxon>Viruses</taxon>
        <taxon>Duplodnaviria</taxon>
        <taxon>Heunggongvirae</taxon>
        <taxon>Uroviricota</taxon>
        <taxon>Caudoviricetes</taxon>
        <taxon>Dolichocephalovirinae</taxon>
    </lineage>
</organism>
<evidence type="ECO:0000313" key="2">
    <source>
        <dbReference type="Proteomes" id="UP001057427"/>
    </source>
</evidence>
<sequence>MIDRRLSFLREVYFTDPDPQRSRRAFELVTKIIDRAIQRKGRYAWKRWRDGGRVGPNPGAVMPFHPYPSGAF</sequence>
<dbReference type="EMBL" id="ON529858">
    <property type="protein sequence ID" value="UTC29701.1"/>
    <property type="molecule type" value="Genomic_DNA"/>
</dbReference>
<proteinExistence type="predicted"/>
<gene>
    <name evidence="1" type="ORF">BAJUN_00710</name>
</gene>
<dbReference type="Proteomes" id="UP001057427">
    <property type="component" value="Segment"/>
</dbReference>
<accession>A0A9E7N7J6</accession>
<name>A0A9E7N7J6_9CAUD</name>
<protein>
    <submittedName>
        <fullName evidence="1">Uncharacterized protein</fullName>
    </submittedName>
</protein>